<evidence type="ECO:0000259" key="1">
    <source>
        <dbReference type="Pfam" id="PF12706"/>
    </source>
</evidence>
<accession>A0ABQ1Q5Q4</accession>
<dbReference type="Proteomes" id="UP000642571">
    <property type="component" value="Unassembled WGS sequence"/>
</dbReference>
<evidence type="ECO:0000313" key="3">
    <source>
        <dbReference type="Proteomes" id="UP000642571"/>
    </source>
</evidence>
<keyword evidence="3" id="KW-1185">Reference proteome</keyword>
<name>A0ABQ1Q5Q4_9BACI</name>
<dbReference type="Pfam" id="PF12706">
    <property type="entry name" value="Lactamase_B_2"/>
    <property type="match status" value="1"/>
</dbReference>
<comment type="caution">
    <text evidence="2">The sequence shown here is derived from an EMBL/GenBank/DDBJ whole genome shotgun (WGS) entry which is preliminary data.</text>
</comment>
<dbReference type="SUPFAM" id="SSF56281">
    <property type="entry name" value="Metallo-hydrolase/oxidoreductase"/>
    <property type="match status" value="1"/>
</dbReference>
<dbReference type="RefSeq" id="WP_188653804.1">
    <property type="nucleotide sequence ID" value="NZ_BMIN01000009.1"/>
</dbReference>
<dbReference type="PANTHER" id="PTHR42663:SF6">
    <property type="entry name" value="HYDROLASE C777.06C-RELATED"/>
    <property type="match status" value="1"/>
</dbReference>
<gene>
    <name evidence="2" type="primary">pqqB</name>
    <name evidence="2" type="ORF">GCM10011389_22600</name>
</gene>
<protein>
    <submittedName>
        <fullName evidence="2">Coenzyme PQQ synthesis protein B</fullName>
    </submittedName>
</protein>
<proteinExistence type="predicted"/>
<dbReference type="EMBL" id="BMIN01000009">
    <property type="protein sequence ID" value="GGD14464.1"/>
    <property type="molecule type" value="Genomic_DNA"/>
</dbReference>
<reference evidence="3" key="1">
    <citation type="journal article" date="2019" name="Int. J. Syst. Evol. Microbiol.">
        <title>The Global Catalogue of Microorganisms (GCM) 10K type strain sequencing project: providing services to taxonomists for standard genome sequencing and annotation.</title>
        <authorList>
            <consortium name="The Broad Institute Genomics Platform"/>
            <consortium name="The Broad Institute Genome Sequencing Center for Infectious Disease"/>
            <person name="Wu L."/>
            <person name="Ma J."/>
        </authorList>
    </citation>
    <scope>NUCLEOTIDE SEQUENCE [LARGE SCALE GENOMIC DNA]</scope>
    <source>
        <strain evidence="3">CGMCC 1.15353</strain>
    </source>
</reference>
<feature type="domain" description="Metallo-beta-lactamase" evidence="1">
    <location>
        <begin position="51"/>
        <end position="236"/>
    </location>
</feature>
<dbReference type="PANTHER" id="PTHR42663">
    <property type="entry name" value="HYDROLASE C777.06C-RELATED-RELATED"/>
    <property type="match status" value="1"/>
</dbReference>
<dbReference type="InterPro" id="IPR036866">
    <property type="entry name" value="RibonucZ/Hydroxyglut_hydro"/>
</dbReference>
<sequence>MTIVQVLGTAQDGGVPQPGCFCTNCQQAKLSPRRRRNAACLGIVDEQTKEWTLVDATPDIKLQMEQLETALHPKPQSIWLTHAHIGHYPGLIFLGKEAMNTHELPVYAGAELGEFLHHHLPWSTLVENKNISIEALQHGKIHYQGDYSIIPLLVPHRTEYSETFGFVIKGRESSLLYIPDIDRWEDWEEDLLSVAKEVDYCLLDATFYSEEEVKGLGREPKSIPHPFMEETMGRLQPLVDKKELTVYFTHLNHSNPVLDPGTDACKTVSQRGFKIAEEGMRIQL</sequence>
<organism evidence="2 3">
    <name type="scientific">Pontibacillus salipaludis</name>
    <dbReference type="NCBI Taxonomy" id="1697394"/>
    <lineage>
        <taxon>Bacteria</taxon>
        <taxon>Bacillati</taxon>
        <taxon>Bacillota</taxon>
        <taxon>Bacilli</taxon>
        <taxon>Bacillales</taxon>
        <taxon>Bacillaceae</taxon>
        <taxon>Pontibacillus</taxon>
    </lineage>
</organism>
<evidence type="ECO:0000313" key="2">
    <source>
        <dbReference type="EMBL" id="GGD14464.1"/>
    </source>
</evidence>
<dbReference type="Gene3D" id="3.60.15.10">
    <property type="entry name" value="Ribonuclease Z/Hydroxyacylglutathione hydrolase-like"/>
    <property type="match status" value="1"/>
</dbReference>
<dbReference type="InterPro" id="IPR001279">
    <property type="entry name" value="Metallo-B-lactamas"/>
</dbReference>